<gene>
    <name evidence="3" type="ORF">TTRE_0000664701</name>
</gene>
<feature type="domain" description="DUF7107" evidence="2">
    <location>
        <begin position="81"/>
        <end position="125"/>
    </location>
</feature>
<evidence type="ECO:0000256" key="1">
    <source>
        <dbReference type="SAM" id="SignalP"/>
    </source>
</evidence>
<dbReference type="InterPro" id="IPR055531">
    <property type="entry name" value="DUF7107"/>
</dbReference>
<dbReference type="EMBL" id="HG806315">
    <property type="protein sequence ID" value="CDW58338.1"/>
    <property type="molecule type" value="Genomic_DNA"/>
</dbReference>
<organism evidence="3 4">
    <name type="scientific">Trichuris trichiura</name>
    <name type="common">Whipworm</name>
    <name type="synonym">Trichocephalus trichiurus</name>
    <dbReference type="NCBI Taxonomy" id="36087"/>
    <lineage>
        <taxon>Eukaryota</taxon>
        <taxon>Metazoa</taxon>
        <taxon>Ecdysozoa</taxon>
        <taxon>Nematoda</taxon>
        <taxon>Enoplea</taxon>
        <taxon>Dorylaimia</taxon>
        <taxon>Trichinellida</taxon>
        <taxon>Trichuridae</taxon>
        <taxon>Trichuris</taxon>
    </lineage>
</organism>
<evidence type="ECO:0000259" key="2">
    <source>
        <dbReference type="Pfam" id="PF23416"/>
    </source>
</evidence>
<evidence type="ECO:0000313" key="4">
    <source>
        <dbReference type="Proteomes" id="UP000030665"/>
    </source>
</evidence>
<dbReference type="STRING" id="36087.A0A077ZFL5"/>
<keyword evidence="4" id="KW-1185">Reference proteome</keyword>
<name>A0A077ZFL5_TRITR</name>
<reference evidence="3" key="1">
    <citation type="submission" date="2014-01" db="EMBL/GenBank/DDBJ databases">
        <authorList>
            <person name="Aslett M."/>
        </authorList>
    </citation>
    <scope>NUCLEOTIDE SEQUENCE</scope>
</reference>
<feature type="chain" id="PRO_5001728666" description="DUF7107 domain-containing protein" evidence="1">
    <location>
        <begin position="19"/>
        <end position="133"/>
    </location>
</feature>
<proteinExistence type="predicted"/>
<dbReference type="OrthoDB" id="5919886at2759"/>
<sequence length="133" mass="14185">MLLTVVATAAILVTSVSGACQTHSDCFGLQMCFMKKCVPAKPAGGMCTKHGHCETHLQQACISGICMVPAVMPPSPNPPRECSKHEDCSGQRLCVGFSCIAAVWIGDCDKNNKCARGVCRYGSCWVPYEKARG</sequence>
<dbReference type="Proteomes" id="UP000030665">
    <property type="component" value="Unassembled WGS sequence"/>
</dbReference>
<accession>A0A077ZFL5</accession>
<reference evidence="3" key="2">
    <citation type="submission" date="2014-03" db="EMBL/GenBank/DDBJ databases">
        <title>The whipworm genome and dual-species transcriptomics of an intimate host-pathogen interaction.</title>
        <authorList>
            <person name="Foth B.J."/>
            <person name="Tsai I.J."/>
            <person name="Reid A.J."/>
            <person name="Bancroft A.J."/>
            <person name="Nichol S."/>
            <person name="Tracey A."/>
            <person name="Holroyd N."/>
            <person name="Cotton J.A."/>
            <person name="Stanley E.J."/>
            <person name="Zarowiecki M."/>
            <person name="Liu J.Z."/>
            <person name="Huckvale T."/>
            <person name="Cooper P.J."/>
            <person name="Grencis R.K."/>
            <person name="Berriman M."/>
        </authorList>
    </citation>
    <scope>NUCLEOTIDE SEQUENCE [LARGE SCALE GENOMIC DNA]</scope>
</reference>
<keyword evidence="1" id="KW-0732">Signal</keyword>
<feature type="domain" description="DUF7107" evidence="2">
    <location>
        <begin position="20"/>
        <end position="67"/>
    </location>
</feature>
<feature type="signal peptide" evidence="1">
    <location>
        <begin position="1"/>
        <end position="18"/>
    </location>
</feature>
<dbReference type="AlphaFoldDB" id="A0A077ZFL5"/>
<evidence type="ECO:0000313" key="3">
    <source>
        <dbReference type="EMBL" id="CDW58338.1"/>
    </source>
</evidence>
<protein>
    <recommendedName>
        <fullName evidence="2">DUF7107 domain-containing protein</fullName>
    </recommendedName>
</protein>
<dbReference type="Pfam" id="PF23416">
    <property type="entry name" value="DUF7107"/>
    <property type="match status" value="2"/>
</dbReference>